<proteinExistence type="inferred from homology"/>
<dbReference type="GO" id="GO:1904680">
    <property type="term" value="F:peptide transmembrane transporter activity"/>
    <property type="evidence" value="ECO:0007669"/>
    <property type="project" value="TreeGrafter"/>
</dbReference>
<dbReference type="PANTHER" id="PTHR30290">
    <property type="entry name" value="PERIPLASMIC BINDING COMPONENT OF ABC TRANSPORTER"/>
    <property type="match status" value="1"/>
</dbReference>
<organism evidence="5">
    <name type="scientific">marine sediment metagenome</name>
    <dbReference type="NCBI Taxonomy" id="412755"/>
    <lineage>
        <taxon>unclassified sequences</taxon>
        <taxon>metagenomes</taxon>
        <taxon>ecological metagenomes</taxon>
    </lineage>
</organism>
<evidence type="ECO:0000313" key="5">
    <source>
        <dbReference type="EMBL" id="GAI06079.1"/>
    </source>
</evidence>
<dbReference type="Gene3D" id="3.10.105.10">
    <property type="entry name" value="Dipeptide-binding Protein, Domain 3"/>
    <property type="match status" value="1"/>
</dbReference>
<evidence type="ECO:0000259" key="4">
    <source>
        <dbReference type="Pfam" id="PF00496"/>
    </source>
</evidence>
<feature type="non-terminal residue" evidence="5">
    <location>
        <position position="1"/>
    </location>
</feature>
<dbReference type="PANTHER" id="PTHR30290:SF9">
    <property type="entry name" value="OLIGOPEPTIDE-BINDING PROTEIN APPA"/>
    <property type="match status" value="1"/>
</dbReference>
<name>X1MI98_9ZZZZ</name>
<dbReference type="InterPro" id="IPR000914">
    <property type="entry name" value="SBP_5_dom"/>
</dbReference>
<dbReference type="AlphaFoldDB" id="X1MI98"/>
<accession>X1MI98</accession>
<dbReference type="InterPro" id="IPR039424">
    <property type="entry name" value="SBP_5"/>
</dbReference>
<keyword evidence="3" id="KW-0732">Signal</keyword>
<keyword evidence="2" id="KW-0813">Transport</keyword>
<protein>
    <recommendedName>
        <fullName evidence="4">Solute-binding protein family 5 domain-containing protein</fullName>
    </recommendedName>
</protein>
<evidence type="ECO:0000256" key="3">
    <source>
        <dbReference type="ARBA" id="ARBA00022729"/>
    </source>
</evidence>
<reference evidence="5" key="1">
    <citation type="journal article" date="2014" name="Front. Microbiol.">
        <title>High frequency of phylogenetically diverse reductive dehalogenase-homologous genes in deep subseafloor sedimentary metagenomes.</title>
        <authorList>
            <person name="Kawai M."/>
            <person name="Futagami T."/>
            <person name="Toyoda A."/>
            <person name="Takaki Y."/>
            <person name="Nishi S."/>
            <person name="Hori S."/>
            <person name="Arai W."/>
            <person name="Tsubouchi T."/>
            <person name="Morono Y."/>
            <person name="Uchiyama I."/>
            <person name="Ito T."/>
            <person name="Fujiyama A."/>
            <person name="Inagaki F."/>
            <person name="Takami H."/>
        </authorList>
    </citation>
    <scope>NUCLEOTIDE SEQUENCE</scope>
    <source>
        <strain evidence="5">Expedition CK06-06</strain>
    </source>
</reference>
<comment type="similarity">
    <text evidence="1">Belongs to the bacterial solute-binding protein 5 family.</text>
</comment>
<dbReference type="SUPFAM" id="SSF53850">
    <property type="entry name" value="Periplasmic binding protein-like II"/>
    <property type="match status" value="1"/>
</dbReference>
<gene>
    <name evidence="5" type="ORF">S06H3_21481</name>
</gene>
<evidence type="ECO:0000256" key="1">
    <source>
        <dbReference type="ARBA" id="ARBA00005695"/>
    </source>
</evidence>
<comment type="caution">
    <text evidence="5">The sequence shown here is derived from an EMBL/GenBank/DDBJ whole genome shotgun (WGS) entry which is preliminary data.</text>
</comment>
<feature type="domain" description="Solute-binding protein family 5" evidence="4">
    <location>
        <begin position="5"/>
        <end position="147"/>
    </location>
</feature>
<dbReference type="EMBL" id="BARV01011290">
    <property type="protein sequence ID" value="GAI06079.1"/>
    <property type="molecule type" value="Genomic_DNA"/>
</dbReference>
<evidence type="ECO:0000256" key="2">
    <source>
        <dbReference type="ARBA" id="ARBA00022448"/>
    </source>
</evidence>
<dbReference type="Pfam" id="PF00496">
    <property type="entry name" value="SBP_bac_5"/>
    <property type="match status" value="1"/>
</dbReference>
<sequence length="236" mass="26826">TFPGSDIRVRRAIYMAINEDEIIEKIMFGHAFPASQIPDPPTVGYDPTIKRLSYDPERAKILLAEAGFPDGFKMKLTGPNDRYVRDAQICEAVAKQLAKVGIEVELDTKPKAIFFPEVDEHKLDFYLIGWFDGSYDFGRSLSKLLHSVDVERGYGGLNGADYSDLTLDRLLEESAEIVDPALRAEKLRLLNRTAMEEKVAIIPLHYQEDSYAVYKGRGIKFTPRADTWILFREITF</sequence>
<dbReference type="GO" id="GO:0015833">
    <property type="term" value="P:peptide transport"/>
    <property type="evidence" value="ECO:0007669"/>
    <property type="project" value="TreeGrafter"/>
</dbReference>